<proteinExistence type="predicted"/>
<keyword evidence="1" id="KW-0472">Membrane</keyword>
<keyword evidence="1" id="KW-1133">Transmembrane helix</keyword>
<evidence type="ECO:0000313" key="3">
    <source>
        <dbReference type="EMBL" id="ODQ75355.1"/>
    </source>
</evidence>
<evidence type="ECO:0000256" key="1">
    <source>
        <dbReference type="SAM" id="Phobius"/>
    </source>
</evidence>
<evidence type="ECO:0000256" key="2">
    <source>
        <dbReference type="SAM" id="SignalP"/>
    </source>
</evidence>
<sequence length="384" mass="38807">MHRLQAVLSLLVSGVAQSGPACPTTCTTTTTVLSPTSTGQLTLSTPVSTTQFDETFLCAITPTVSGFPATSDVCVDVAEVTFFLGGLFVGQTPVCTSESVSIDTITSTNTVTVSGVTTPFGQLLTGSVGPDGTATPTETSLCFTAASPTCPSGFTPIAGAGASFTTSYVDVMATAVDVFVVQKSPSSSCCPTNLGVVPVGNFNEVSETILCATPLASGFPTCPQITLGDAIFTLSATFIADQLICTSTYITHSVFTSTSTENGTPGTSTYSSSITTATATDGISASVSPSFCVAASPTPIGACRVGFTSSTVTGIGSFTNAELNITATGTLTTAVRGTCTVSPTAYSLSSQPPSPSFLFYLLIVIIAVVAAILLFLLLCCCCIL</sequence>
<feature type="transmembrane region" description="Helical" evidence="1">
    <location>
        <begin position="357"/>
        <end position="383"/>
    </location>
</feature>
<organism evidence="3 4">
    <name type="scientific">Lipomyces starkeyi NRRL Y-11557</name>
    <dbReference type="NCBI Taxonomy" id="675824"/>
    <lineage>
        <taxon>Eukaryota</taxon>
        <taxon>Fungi</taxon>
        <taxon>Dikarya</taxon>
        <taxon>Ascomycota</taxon>
        <taxon>Saccharomycotina</taxon>
        <taxon>Lipomycetes</taxon>
        <taxon>Lipomycetales</taxon>
        <taxon>Lipomycetaceae</taxon>
        <taxon>Lipomyces</taxon>
    </lineage>
</organism>
<name>A0A1E3QCE4_LIPST</name>
<evidence type="ECO:0000313" key="4">
    <source>
        <dbReference type="Proteomes" id="UP000094385"/>
    </source>
</evidence>
<dbReference type="AlphaFoldDB" id="A0A1E3QCE4"/>
<accession>A0A1E3QCE4</accession>
<keyword evidence="4" id="KW-1185">Reference proteome</keyword>
<keyword evidence="1" id="KW-0812">Transmembrane</keyword>
<reference evidence="3 4" key="1">
    <citation type="journal article" date="2016" name="Proc. Natl. Acad. Sci. U.S.A.">
        <title>Comparative genomics of biotechnologically important yeasts.</title>
        <authorList>
            <person name="Riley R."/>
            <person name="Haridas S."/>
            <person name="Wolfe K.H."/>
            <person name="Lopes M.R."/>
            <person name="Hittinger C.T."/>
            <person name="Goeker M."/>
            <person name="Salamov A.A."/>
            <person name="Wisecaver J.H."/>
            <person name="Long T.M."/>
            <person name="Calvey C.H."/>
            <person name="Aerts A.L."/>
            <person name="Barry K.W."/>
            <person name="Choi C."/>
            <person name="Clum A."/>
            <person name="Coughlan A.Y."/>
            <person name="Deshpande S."/>
            <person name="Douglass A.P."/>
            <person name="Hanson S.J."/>
            <person name="Klenk H.-P."/>
            <person name="LaButti K.M."/>
            <person name="Lapidus A."/>
            <person name="Lindquist E.A."/>
            <person name="Lipzen A.M."/>
            <person name="Meier-Kolthoff J.P."/>
            <person name="Ohm R.A."/>
            <person name="Otillar R.P."/>
            <person name="Pangilinan J.L."/>
            <person name="Peng Y."/>
            <person name="Rokas A."/>
            <person name="Rosa C.A."/>
            <person name="Scheuner C."/>
            <person name="Sibirny A.A."/>
            <person name="Slot J.C."/>
            <person name="Stielow J.B."/>
            <person name="Sun H."/>
            <person name="Kurtzman C.P."/>
            <person name="Blackwell M."/>
            <person name="Grigoriev I.V."/>
            <person name="Jeffries T.W."/>
        </authorList>
    </citation>
    <scope>NUCLEOTIDE SEQUENCE [LARGE SCALE GENOMIC DNA]</scope>
    <source>
        <strain evidence="3 4">NRRL Y-11557</strain>
    </source>
</reference>
<feature type="signal peptide" evidence="2">
    <location>
        <begin position="1"/>
        <end position="18"/>
    </location>
</feature>
<feature type="chain" id="PRO_5009134175" evidence="2">
    <location>
        <begin position="19"/>
        <end position="384"/>
    </location>
</feature>
<protein>
    <submittedName>
        <fullName evidence="3">Uncharacterized protein</fullName>
    </submittedName>
</protein>
<dbReference type="Proteomes" id="UP000094385">
    <property type="component" value="Unassembled WGS sequence"/>
</dbReference>
<keyword evidence="2" id="KW-0732">Signal</keyword>
<dbReference type="EMBL" id="KV454290">
    <property type="protein sequence ID" value="ODQ75355.1"/>
    <property type="molecule type" value="Genomic_DNA"/>
</dbReference>
<gene>
    <name evidence="3" type="ORF">LIPSTDRAFT_205360</name>
</gene>